<dbReference type="CDD" id="cd02809">
    <property type="entry name" value="alpha_hydroxyacid_oxid_FMN"/>
    <property type="match status" value="1"/>
</dbReference>
<dbReference type="KEGG" id="pmad:BAY61_07335"/>
<accession>A0A222VLR1</accession>
<evidence type="ECO:0000256" key="3">
    <source>
        <dbReference type="ARBA" id="ARBA00022643"/>
    </source>
</evidence>
<dbReference type="Proteomes" id="UP000199494">
    <property type="component" value="Unassembled WGS sequence"/>
</dbReference>
<evidence type="ECO:0000256" key="5">
    <source>
        <dbReference type="ARBA" id="ARBA00024042"/>
    </source>
</evidence>
<dbReference type="PROSITE" id="PS00557">
    <property type="entry name" value="FMN_HYDROXY_ACID_DH_1"/>
    <property type="match status" value="1"/>
</dbReference>
<evidence type="ECO:0000256" key="4">
    <source>
        <dbReference type="ARBA" id="ARBA00023002"/>
    </source>
</evidence>
<evidence type="ECO:0000256" key="1">
    <source>
        <dbReference type="ARBA" id="ARBA00001917"/>
    </source>
</evidence>
<dbReference type="InterPro" id="IPR012133">
    <property type="entry name" value="Alpha-hydoxy_acid_DH_FMN"/>
</dbReference>
<dbReference type="RefSeq" id="WP_091800881.1">
    <property type="nucleotide sequence ID" value="NZ_CP016353.1"/>
</dbReference>
<dbReference type="Gene3D" id="3.20.20.70">
    <property type="entry name" value="Aldolase class I"/>
    <property type="match status" value="1"/>
</dbReference>
<comment type="cofactor">
    <cofactor evidence="1">
        <name>FMN</name>
        <dbReference type="ChEBI" id="CHEBI:58210"/>
    </cofactor>
</comment>
<dbReference type="PANTHER" id="PTHR10578:SF107">
    <property type="entry name" value="2-HYDROXYACID OXIDASE 1"/>
    <property type="match status" value="1"/>
</dbReference>
<dbReference type="InterPro" id="IPR013785">
    <property type="entry name" value="Aldolase_TIM"/>
</dbReference>
<dbReference type="FunFam" id="3.20.20.70:FF:000029">
    <property type="entry name" value="L-lactate dehydrogenase"/>
    <property type="match status" value="1"/>
</dbReference>
<evidence type="ECO:0000313" key="7">
    <source>
        <dbReference type="Proteomes" id="UP000199494"/>
    </source>
</evidence>
<dbReference type="SUPFAM" id="SSF51395">
    <property type="entry name" value="FMN-linked oxidoreductases"/>
    <property type="match status" value="1"/>
</dbReference>
<keyword evidence="3" id="KW-0288">FMN</keyword>
<dbReference type="PROSITE" id="PS51349">
    <property type="entry name" value="FMN_HYDROXY_ACID_DH_2"/>
    <property type="match status" value="1"/>
</dbReference>
<proteinExistence type="inferred from homology"/>
<dbReference type="OrthoDB" id="9770452at2"/>
<dbReference type="GO" id="GO:0016614">
    <property type="term" value="F:oxidoreductase activity, acting on CH-OH group of donors"/>
    <property type="evidence" value="ECO:0007669"/>
    <property type="project" value="UniProtKB-ARBA"/>
</dbReference>
<dbReference type="STRING" id="530584.SAMN05421630_102474"/>
<reference evidence="6 7" key="1">
    <citation type="submission" date="2016-10" db="EMBL/GenBank/DDBJ databases">
        <authorList>
            <person name="de Groot N.N."/>
        </authorList>
    </citation>
    <scope>NUCLEOTIDE SEQUENCE [LARGE SCALE GENOMIC DNA]</scope>
    <source>
        <strain evidence="6 7">CGMCC 4.5506</strain>
    </source>
</reference>
<dbReference type="PANTHER" id="PTHR10578">
    <property type="entry name" value="S -2-HYDROXY-ACID OXIDASE-RELATED"/>
    <property type="match status" value="1"/>
</dbReference>
<keyword evidence="4" id="KW-0560">Oxidoreductase</keyword>
<dbReference type="InterPro" id="IPR037396">
    <property type="entry name" value="FMN_HAD"/>
</dbReference>
<dbReference type="Pfam" id="PF01070">
    <property type="entry name" value="FMN_dh"/>
    <property type="match status" value="1"/>
</dbReference>
<sequence length="407" mass="44552">MTKRRLPRPAELAEILRPKPFVLNPTDRRLSNAHTIADLRSMARKRTPRAVFDYTDGAAELEDSLRRARQGYRRVEFRPNILRGVSEVDTSVTVLGKRGELPFAFAPTGFTRMMNHEGERAVARVAQREGIPYALSTMGTTSIEDVAEAAPSARKWFQLYVWHDRAVGADLMRRAWDSGYDTLLLTVDTPVGGARMRDVRNGLTIPPTLTPRTFLDGAMHPAWWMNLLTTEPLAFASLVSTSGGTVADLIDKIFDPTLNFDDLAWVKESWPGSLVVKGVQNADDARDVVKAGADAVILSNHGGRQLDRAPTPLELLPATLEAVHGVRDDAEVWLDTGILSGGDIVAAMAMGADLCLIGRAYLYGLMAGGERGVQRAVDILRTELVRTMQLLGVASVSDLSPSNAILR</sequence>
<comment type="similarity">
    <text evidence="5">Belongs to the FMN-dependent alpha-hydroxy acid dehydrogenase family.</text>
</comment>
<evidence type="ECO:0000313" key="6">
    <source>
        <dbReference type="EMBL" id="SDC53596.1"/>
    </source>
</evidence>
<organism evidence="6 7">
    <name type="scientific">Prauserella marina</name>
    <dbReference type="NCBI Taxonomy" id="530584"/>
    <lineage>
        <taxon>Bacteria</taxon>
        <taxon>Bacillati</taxon>
        <taxon>Actinomycetota</taxon>
        <taxon>Actinomycetes</taxon>
        <taxon>Pseudonocardiales</taxon>
        <taxon>Pseudonocardiaceae</taxon>
        <taxon>Prauserella</taxon>
    </lineage>
</organism>
<evidence type="ECO:0000256" key="2">
    <source>
        <dbReference type="ARBA" id="ARBA00022630"/>
    </source>
</evidence>
<gene>
    <name evidence="6" type="ORF">SAMN05421630_102474</name>
</gene>
<protein>
    <submittedName>
        <fullName evidence="6">L-lactate dehydrogenase (Cytochrome)</fullName>
    </submittedName>
</protein>
<dbReference type="PIRSF" id="PIRSF000138">
    <property type="entry name" value="Al-hdrx_acd_dh"/>
    <property type="match status" value="1"/>
</dbReference>
<dbReference type="EMBL" id="FMZE01000002">
    <property type="protein sequence ID" value="SDC53596.1"/>
    <property type="molecule type" value="Genomic_DNA"/>
</dbReference>
<dbReference type="InterPro" id="IPR000262">
    <property type="entry name" value="FMN-dep_DH"/>
</dbReference>
<dbReference type="GO" id="GO:0010181">
    <property type="term" value="F:FMN binding"/>
    <property type="evidence" value="ECO:0007669"/>
    <property type="project" value="InterPro"/>
</dbReference>
<name>A0A222VLR1_9PSEU</name>
<dbReference type="InterPro" id="IPR008259">
    <property type="entry name" value="FMN_hydac_DH_AS"/>
</dbReference>
<dbReference type="AlphaFoldDB" id="A0A222VLR1"/>
<keyword evidence="7" id="KW-1185">Reference proteome</keyword>
<keyword evidence="2" id="KW-0285">Flavoprotein</keyword>